<keyword evidence="3 9" id="KW-0808">Transferase</keyword>
<keyword evidence="4 7" id="KW-0812">Transmembrane</keyword>
<dbReference type="Pfam" id="PF13727">
    <property type="entry name" value="CoA_binding_3"/>
    <property type="match status" value="1"/>
</dbReference>
<protein>
    <submittedName>
        <fullName evidence="9">Putative colanic biosynthesis UDP-glucose lipid carrier transferase</fullName>
    </submittedName>
</protein>
<evidence type="ECO:0000259" key="8">
    <source>
        <dbReference type="Pfam" id="PF02397"/>
    </source>
</evidence>
<evidence type="ECO:0000256" key="6">
    <source>
        <dbReference type="ARBA" id="ARBA00023136"/>
    </source>
</evidence>
<evidence type="ECO:0000256" key="2">
    <source>
        <dbReference type="ARBA" id="ARBA00006464"/>
    </source>
</evidence>
<evidence type="ECO:0000256" key="4">
    <source>
        <dbReference type="ARBA" id="ARBA00022692"/>
    </source>
</evidence>
<dbReference type="PANTHER" id="PTHR30576">
    <property type="entry name" value="COLANIC BIOSYNTHESIS UDP-GLUCOSE LIPID CARRIER TRANSFERASE"/>
    <property type="match status" value="1"/>
</dbReference>
<keyword evidence="10" id="KW-1185">Reference proteome</keyword>
<evidence type="ECO:0000313" key="10">
    <source>
        <dbReference type="Proteomes" id="UP000019402"/>
    </source>
</evidence>
<dbReference type="InterPro" id="IPR003362">
    <property type="entry name" value="Bact_transf"/>
</dbReference>
<dbReference type="EMBL" id="BAMD01000010">
    <property type="protein sequence ID" value="GAF02535.1"/>
    <property type="molecule type" value="Genomic_DNA"/>
</dbReference>
<comment type="similarity">
    <text evidence="2">Belongs to the bacterial sugar transferase family.</text>
</comment>
<dbReference type="NCBIfam" id="TIGR03025">
    <property type="entry name" value="EPS_sugtrans"/>
    <property type="match status" value="1"/>
</dbReference>
<dbReference type="eggNOG" id="COG2148">
    <property type="taxonomic scope" value="Bacteria"/>
</dbReference>
<feature type="domain" description="Bacterial sugar transferase" evidence="8">
    <location>
        <begin position="300"/>
        <end position="482"/>
    </location>
</feature>
<evidence type="ECO:0000256" key="7">
    <source>
        <dbReference type="SAM" id="Phobius"/>
    </source>
</evidence>
<dbReference type="AlphaFoldDB" id="W7XW75"/>
<organism evidence="9 10">
    <name type="scientific">Saccharicrinis fermentans DSM 9555 = JCM 21142</name>
    <dbReference type="NCBI Taxonomy" id="869213"/>
    <lineage>
        <taxon>Bacteria</taxon>
        <taxon>Pseudomonadati</taxon>
        <taxon>Bacteroidota</taxon>
        <taxon>Bacteroidia</taxon>
        <taxon>Marinilabiliales</taxon>
        <taxon>Marinilabiliaceae</taxon>
        <taxon>Saccharicrinis</taxon>
    </lineage>
</organism>
<evidence type="ECO:0000313" key="9">
    <source>
        <dbReference type="EMBL" id="GAF02535.1"/>
    </source>
</evidence>
<evidence type="ECO:0000256" key="1">
    <source>
        <dbReference type="ARBA" id="ARBA00004141"/>
    </source>
</evidence>
<keyword evidence="6 7" id="KW-0472">Membrane</keyword>
<dbReference type="Pfam" id="PF02397">
    <property type="entry name" value="Bac_transf"/>
    <property type="match status" value="1"/>
</dbReference>
<feature type="transmembrane region" description="Helical" evidence="7">
    <location>
        <begin position="302"/>
        <end position="326"/>
    </location>
</feature>
<dbReference type="PANTHER" id="PTHR30576:SF0">
    <property type="entry name" value="UNDECAPRENYL-PHOSPHATE N-ACETYLGALACTOSAMINYL 1-PHOSPHATE TRANSFERASE-RELATED"/>
    <property type="match status" value="1"/>
</dbReference>
<feature type="transmembrane region" description="Helical" evidence="7">
    <location>
        <begin position="65"/>
        <end position="84"/>
    </location>
</feature>
<evidence type="ECO:0000256" key="5">
    <source>
        <dbReference type="ARBA" id="ARBA00022989"/>
    </source>
</evidence>
<proteinExistence type="inferred from homology"/>
<feature type="transmembrane region" description="Helical" evidence="7">
    <location>
        <begin position="24"/>
        <end position="45"/>
    </location>
</feature>
<dbReference type="Proteomes" id="UP000019402">
    <property type="component" value="Unassembled WGS sequence"/>
</dbReference>
<dbReference type="GO" id="GO:0016780">
    <property type="term" value="F:phosphotransferase activity, for other substituted phosphate groups"/>
    <property type="evidence" value="ECO:0007669"/>
    <property type="project" value="TreeGrafter"/>
</dbReference>
<evidence type="ECO:0000256" key="3">
    <source>
        <dbReference type="ARBA" id="ARBA00022679"/>
    </source>
</evidence>
<reference evidence="9 10" key="1">
    <citation type="journal article" date="2014" name="Genome Announc.">
        <title>Draft Genome Sequence of Cytophaga fermentans JCM 21142T, a Facultative Anaerobe Isolated from Marine Mud.</title>
        <authorList>
            <person name="Starns D."/>
            <person name="Oshima K."/>
            <person name="Suda W."/>
            <person name="Iino T."/>
            <person name="Yuki M."/>
            <person name="Inoue J."/>
            <person name="Kitamura K."/>
            <person name="Iida T."/>
            <person name="Darby A."/>
            <person name="Hattori M."/>
            <person name="Ohkuma M."/>
        </authorList>
    </citation>
    <scope>NUCLEOTIDE SEQUENCE [LARGE SCALE GENOMIC DNA]</scope>
    <source>
        <strain evidence="9 10">JCM 21142</strain>
    </source>
</reference>
<sequence length="487" mass="56368">MYDGGMIRIKKKTTSFKRIVEKKIIAWHFLSDLLVLVVCHILFLSKYKLPYYDLFSPLVPLREHLSIPLAILMIVIIWLFAFYISGHYNNPARKSGLQTIGPTAATCFMVSILLLLIVENYAPVELTIKPISLSFHYFFFVFISVFSFRMIIIWRLHYLLNKGKTAYKKVLIGNNQQALETLKRHPNPHILKHEYIGYIPEDEKYGYNMTDFLPCLGKLSNIEKLVMKKDVDEATVCLNHSQPHTINQVINILKQKDILIRLSTNLHPMLDGTIKTQNLESSPFITISNHKMPVWQNMTKKILDLALAWVSLIVTTPILIAIAVAIKIDSKGPIIYRQERIGKNKKPFIIYKFRSMYVNAEENGPALSYQNDPRITKVGNVIRKWRLDELPQLINVIIGNMSFVGPRPEREYYVNKILRKAPYYALLLKIKPGITSWGIVKFGYARNVDEMIKRLKYDILYLENRTLVVDLKILLYSLKTLIKGKGI</sequence>
<dbReference type="STRING" id="869213.GCA_000517085_02780"/>
<dbReference type="InterPro" id="IPR017475">
    <property type="entry name" value="EPS_sugar_tfrase"/>
</dbReference>
<comment type="subcellular location">
    <subcellularLocation>
        <location evidence="1">Membrane</location>
        <topology evidence="1">Multi-pass membrane protein</topology>
    </subcellularLocation>
</comment>
<comment type="caution">
    <text evidence="9">The sequence shown here is derived from an EMBL/GenBank/DDBJ whole genome shotgun (WGS) entry which is preliminary data.</text>
</comment>
<keyword evidence="5 7" id="KW-1133">Transmembrane helix</keyword>
<feature type="transmembrane region" description="Helical" evidence="7">
    <location>
        <begin position="96"/>
        <end position="117"/>
    </location>
</feature>
<accession>W7XW75</accession>
<feature type="transmembrane region" description="Helical" evidence="7">
    <location>
        <begin position="137"/>
        <end position="160"/>
    </location>
</feature>
<dbReference type="Gene3D" id="3.40.50.720">
    <property type="entry name" value="NAD(P)-binding Rossmann-like Domain"/>
    <property type="match status" value="1"/>
</dbReference>
<name>W7XW75_9BACT</name>
<dbReference type="GO" id="GO:0016020">
    <property type="term" value="C:membrane"/>
    <property type="evidence" value="ECO:0007669"/>
    <property type="project" value="UniProtKB-SubCell"/>
</dbReference>
<gene>
    <name evidence="9" type="ORF">JCM21142_31173</name>
</gene>